<dbReference type="Proteomes" id="UP001218170">
    <property type="component" value="Unassembled WGS sequence"/>
</dbReference>
<organism evidence="1 2">
    <name type="scientific">Microbacterium thalli</name>
    <dbReference type="NCBI Taxonomy" id="3027921"/>
    <lineage>
        <taxon>Bacteria</taxon>
        <taxon>Bacillati</taxon>
        <taxon>Actinomycetota</taxon>
        <taxon>Actinomycetes</taxon>
        <taxon>Micrococcales</taxon>
        <taxon>Microbacteriaceae</taxon>
        <taxon>Microbacterium</taxon>
    </lineage>
</organism>
<reference evidence="1 2" key="1">
    <citation type="submission" date="2023-02" db="EMBL/GenBank/DDBJ databases">
        <title>Study of novel species of the Microbacterium genus.</title>
        <authorList>
            <person name="Arroyo-Herrera I."/>
            <person name="Roman-Ponce B."/>
            <person name="Vasquez-Murrieta M.S."/>
        </authorList>
    </citation>
    <scope>NUCLEOTIDE SEQUENCE [LARGE SCALE GENOMIC DNA]</scope>
    <source>
        <strain evidence="1 2">NE1TT3</strain>
    </source>
</reference>
<dbReference type="RefSeq" id="WP_274263898.1">
    <property type="nucleotide sequence ID" value="NZ_JAQZCI010000001.1"/>
</dbReference>
<keyword evidence="2" id="KW-1185">Reference proteome</keyword>
<dbReference type="EMBL" id="JAQZCI010000001">
    <property type="protein sequence ID" value="MDD7961394.1"/>
    <property type="molecule type" value="Genomic_DNA"/>
</dbReference>
<proteinExistence type="predicted"/>
<gene>
    <name evidence="1" type="ORF">PUW80_03410</name>
</gene>
<comment type="caution">
    <text evidence="1">The sequence shown here is derived from an EMBL/GenBank/DDBJ whole genome shotgun (WGS) entry which is preliminary data.</text>
</comment>
<evidence type="ECO:0000313" key="1">
    <source>
        <dbReference type="EMBL" id="MDD7961394.1"/>
    </source>
</evidence>
<name>A0ABT5SF03_9MICO</name>
<protein>
    <submittedName>
        <fullName evidence="1">Uncharacterized protein</fullName>
    </submittedName>
</protein>
<sequence>MTSSDVSADCAAVTPDRMRKAKQKMTALADAIGRFHVTRSKVGADLNSGSTLEIHNSDPLVNAIDDALVAIRTLDLEIFEASNSAVYVGKRGASSCGMTVRGLTAPRNTAVHGSEVIDPDIDRAVGPVAHNQYIVWPIWKDRSDIPHAAFAKTSAGALQAYDSNVAGRPVLDTLMDAFRFFTDYDPCLAEGGSAGQAYGFPLPALAVSGYERLHPDWPDHAEAEVRIRKEAQSTRPGGVRRKVEAILEVDGQTVVAGYTVADSVSIAFTEPISQVLKDVQGGYRYEIVGDSGDITIDVRSDQLSAGGRSLEEAVGVPTGIAATAPWEEWWRLCVEDAAYYRAQRQPER</sequence>
<evidence type="ECO:0000313" key="2">
    <source>
        <dbReference type="Proteomes" id="UP001218170"/>
    </source>
</evidence>
<accession>A0ABT5SF03</accession>